<organism evidence="6 7">
    <name type="scientific">Nocardioides cremeus</name>
    <dbReference type="NCBI Taxonomy" id="3058044"/>
    <lineage>
        <taxon>Bacteria</taxon>
        <taxon>Bacillati</taxon>
        <taxon>Actinomycetota</taxon>
        <taxon>Actinomycetes</taxon>
        <taxon>Propionibacteriales</taxon>
        <taxon>Nocardioidaceae</taxon>
        <taxon>Nocardioides</taxon>
    </lineage>
</organism>
<dbReference type="InterPro" id="IPR005561">
    <property type="entry name" value="ANTAR"/>
</dbReference>
<evidence type="ECO:0000313" key="6">
    <source>
        <dbReference type="EMBL" id="MDO3394424.1"/>
    </source>
</evidence>
<protein>
    <submittedName>
        <fullName evidence="6">GAF and ANTAR domain-containing protein</fullName>
    </submittedName>
</protein>
<dbReference type="RefSeq" id="WP_302705415.1">
    <property type="nucleotide sequence ID" value="NZ_JAULSC010000001.1"/>
</dbReference>
<keyword evidence="1" id="KW-0808">Transferase</keyword>
<proteinExistence type="predicted"/>
<reference evidence="6" key="1">
    <citation type="submission" date="2023-06" db="EMBL/GenBank/DDBJ databases">
        <title>Genome sequence of Nocardioides sp. SOB44.</title>
        <authorList>
            <person name="Zhang G."/>
        </authorList>
    </citation>
    <scope>NUCLEOTIDE SEQUENCE</scope>
    <source>
        <strain evidence="6">SOB44</strain>
    </source>
</reference>
<gene>
    <name evidence="6" type="ORF">QWJ41_01680</name>
</gene>
<dbReference type="PIRSF" id="PIRSF036625">
    <property type="entry name" value="GAF_ANTAR"/>
    <property type="match status" value="1"/>
</dbReference>
<evidence type="ECO:0000259" key="5">
    <source>
        <dbReference type="PROSITE" id="PS50921"/>
    </source>
</evidence>
<accession>A0ABT8TM72</accession>
<feature type="domain" description="ANTAR" evidence="5">
    <location>
        <begin position="172"/>
        <end position="233"/>
    </location>
</feature>
<dbReference type="InterPro" id="IPR011006">
    <property type="entry name" value="CheY-like_superfamily"/>
</dbReference>
<dbReference type="SMART" id="SM00065">
    <property type="entry name" value="GAF"/>
    <property type="match status" value="1"/>
</dbReference>
<dbReference type="PROSITE" id="PS50921">
    <property type="entry name" value="ANTAR"/>
    <property type="match status" value="1"/>
</dbReference>
<evidence type="ECO:0000313" key="7">
    <source>
        <dbReference type="Proteomes" id="UP001168363"/>
    </source>
</evidence>
<evidence type="ECO:0000256" key="1">
    <source>
        <dbReference type="ARBA" id="ARBA00022679"/>
    </source>
</evidence>
<keyword evidence="7" id="KW-1185">Reference proteome</keyword>
<sequence length="246" mass="27007">MSAASTPPGPGEPGHHDRIYAAYFARISEGLLSSGDEPVTFERVVRRAVQIVPGCDEGAITVARRRRDAVPAAVTTPALGLLERMLDGDGDGPSWPGSDSGMLLSDDLRHERRWPDWSAAAVDQGFRSVLAIRLQTEAREIGALRLYSRRPRAFTDDALDIAEIYATHAATALNQARLVTDLRTALESRHEIGVAQGILAMRYEIGHEQAFELLRRYSSRTNTKLRDVARIVVATRALPEDDKGPD</sequence>
<evidence type="ECO:0000256" key="2">
    <source>
        <dbReference type="ARBA" id="ARBA00022777"/>
    </source>
</evidence>
<dbReference type="Gene3D" id="1.10.10.10">
    <property type="entry name" value="Winged helix-like DNA-binding domain superfamily/Winged helix DNA-binding domain"/>
    <property type="match status" value="1"/>
</dbReference>
<dbReference type="Gene3D" id="3.30.450.40">
    <property type="match status" value="1"/>
</dbReference>
<dbReference type="SMART" id="SM01012">
    <property type="entry name" value="ANTAR"/>
    <property type="match status" value="1"/>
</dbReference>
<keyword evidence="2" id="KW-0418">Kinase</keyword>
<dbReference type="Proteomes" id="UP001168363">
    <property type="component" value="Unassembled WGS sequence"/>
</dbReference>
<keyword evidence="4" id="KW-0804">Transcription</keyword>
<name>A0ABT8TM72_9ACTN</name>
<dbReference type="InterPro" id="IPR029016">
    <property type="entry name" value="GAF-like_dom_sf"/>
</dbReference>
<dbReference type="InterPro" id="IPR012074">
    <property type="entry name" value="GAF_ANTAR"/>
</dbReference>
<dbReference type="Pfam" id="PF03861">
    <property type="entry name" value="ANTAR"/>
    <property type="match status" value="1"/>
</dbReference>
<dbReference type="InterPro" id="IPR036388">
    <property type="entry name" value="WH-like_DNA-bd_sf"/>
</dbReference>
<comment type="caution">
    <text evidence="6">The sequence shown here is derived from an EMBL/GenBank/DDBJ whole genome shotgun (WGS) entry which is preliminary data.</text>
</comment>
<evidence type="ECO:0000256" key="3">
    <source>
        <dbReference type="ARBA" id="ARBA00023015"/>
    </source>
</evidence>
<evidence type="ECO:0000256" key="4">
    <source>
        <dbReference type="ARBA" id="ARBA00023163"/>
    </source>
</evidence>
<keyword evidence="3" id="KW-0805">Transcription regulation</keyword>
<dbReference type="Pfam" id="PF13185">
    <property type="entry name" value="GAF_2"/>
    <property type="match status" value="1"/>
</dbReference>
<dbReference type="SUPFAM" id="SSF52172">
    <property type="entry name" value="CheY-like"/>
    <property type="match status" value="1"/>
</dbReference>
<dbReference type="SUPFAM" id="SSF55781">
    <property type="entry name" value="GAF domain-like"/>
    <property type="match status" value="1"/>
</dbReference>
<dbReference type="EMBL" id="JAULSC010000001">
    <property type="protein sequence ID" value="MDO3394424.1"/>
    <property type="molecule type" value="Genomic_DNA"/>
</dbReference>
<dbReference type="InterPro" id="IPR003018">
    <property type="entry name" value="GAF"/>
</dbReference>